<feature type="transmembrane region" description="Helical" evidence="6">
    <location>
        <begin position="311"/>
        <end position="340"/>
    </location>
</feature>
<feature type="transmembrane region" description="Helical" evidence="6">
    <location>
        <begin position="12"/>
        <end position="39"/>
    </location>
</feature>
<feature type="transmembrane region" description="Helical" evidence="6">
    <location>
        <begin position="60"/>
        <end position="85"/>
    </location>
</feature>
<evidence type="ECO:0000256" key="2">
    <source>
        <dbReference type="ARBA" id="ARBA00009773"/>
    </source>
</evidence>
<evidence type="ECO:0000256" key="4">
    <source>
        <dbReference type="ARBA" id="ARBA00022989"/>
    </source>
</evidence>
<dbReference type="PANTHER" id="PTHR21716">
    <property type="entry name" value="TRANSMEMBRANE PROTEIN"/>
    <property type="match status" value="1"/>
</dbReference>
<keyword evidence="4 6" id="KW-1133">Transmembrane helix</keyword>
<name>A0AAU7NTN9_9GAMM</name>
<sequence length="359" mass="39411">MSDSQKWLVLTFSVLLGGLLYLLAPILLPFAISAVLAYLSDPLVDRLEMISIKSWRLGRTQSVILVFLTLTVFLAAILVVIIPSIEAQISLFLSKLPDYIGWLNTRLIPMLQQFLHVDIEPVDSAGLIEILKDHWQKAGGILATLIGSVSRSGTLILEWLMNLLLIPVITFYLLRDWDELVARVHDLFPRRSAPTVAKLAAESDQVLGAFMRGQFYVMIVLGMIYSTGLSLLGLDLSLLIGMMAGLVSFVPYLGAIVGIVAACLAALLQFQDPMYLIPVAIVFMVGQALEGMLLTPWLVGDQIGLHPVAVIFAVLAGGQLFGFLGVLLALPVASVIMVLLRYLHRRYTGSGFYSEQFKL</sequence>
<dbReference type="InterPro" id="IPR002549">
    <property type="entry name" value="AI-2E-like"/>
</dbReference>
<gene>
    <name evidence="7" type="ORF">Q9L42_018795</name>
</gene>
<dbReference type="KEGG" id="mech:Q9L42_018795"/>
<evidence type="ECO:0000256" key="5">
    <source>
        <dbReference type="ARBA" id="ARBA00023136"/>
    </source>
</evidence>
<dbReference type="Pfam" id="PF01594">
    <property type="entry name" value="AI-2E_transport"/>
    <property type="match status" value="1"/>
</dbReference>
<organism evidence="7 8">
    <name type="scientific">Methylomarinum roseum</name>
    <dbReference type="NCBI Taxonomy" id="3067653"/>
    <lineage>
        <taxon>Bacteria</taxon>
        <taxon>Pseudomonadati</taxon>
        <taxon>Pseudomonadota</taxon>
        <taxon>Gammaproteobacteria</taxon>
        <taxon>Methylococcales</taxon>
        <taxon>Methylococcaceae</taxon>
        <taxon>Methylomarinum</taxon>
    </lineage>
</organism>
<reference evidence="7 8" key="1">
    <citation type="journal article" date="2024" name="Microbiology">
        <title>Methylomarinum rosea sp. nov., a novel halophilic methanotrophic bacterium from the hypersaline Lake Elton.</title>
        <authorList>
            <person name="Suleimanov R.Z."/>
            <person name="Oshkin I.Y."/>
            <person name="Danilova O.V."/>
            <person name="Suzina N.E."/>
            <person name="Dedysh S.N."/>
        </authorList>
    </citation>
    <scope>NUCLEOTIDE SEQUENCE [LARGE SCALE GENOMIC DNA]</scope>
    <source>
        <strain evidence="7 8">Ch1-1</strain>
    </source>
</reference>
<evidence type="ECO:0000256" key="6">
    <source>
        <dbReference type="SAM" id="Phobius"/>
    </source>
</evidence>
<dbReference type="PANTHER" id="PTHR21716:SF64">
    <property type="entry name" value="AI-2 TRANSPORT PROTEIN TQSA"/>
    <property type="match status" value="1"/>
</dbReference>
<dbReference type="RefSeq" id="WP_305906859.1">
    <property type="nucleotide sequence ID" value="NZ_CP157743.1"/>
</dbReference>
<feature type="transmembrane region" description="Helical" evidence="6">
    <location>
        <begin position="215"/>
        <end position="234"/>
    </location>
</feature>
<evidence type="ECO:0000256" key="1">
    <source>
        <dbReference type="ARBA" id="ARBA00004141"/>
    </source>
</evidence>
<dbReference type="Proteomes" id="UP001225378">
    <property type="component" value="Chromosome"/>
</dbReference>
<comment type="subcellular location">
    <subcellularLocation>
        <location evidence="1">Membrane</location>
        <topology evidence="1">Multi-pass membrane protein</topology>
    </subcellularLocation>
</comment>
<feature type="transmembrane region" description="Helical" evidence="6">
    <location>
        <begin position="275"/>
        <end position="299"/>
    </location>
</feature>
<keyword evidence="5 6" id="KW-0472">Membrane</keyword>
<proteinExistence type="inferred from homology"/>
<comment type="similarity">
    <text evidence="2">Belongs to the autoinducer-2 exporter (AI-2E) (TC 2.A.86) family.</text>
</comment>
<keyword evidence="8" id="KW-1185">Reference proteome</keyword>
<evidence type="ECO:0000313" key="8">
    <source>
        <dbReference type="Proteomes" id="UP001225378"/>
    </source>
</evidence>
<dbReference type="EMBL" id="CP157743">
    <property type="protein sequence ID" value="XBS20371.1"/>
    <property type="molecule type" value="Genomic_DNA"/>
</dbReference>
<evidence type="ECO:0000256" key="3">
    <source>
        <dbReference type="ARBA" id="ARBA00022692"/>
    </source>
</evidence>
<feature type="transmembrane region" description="Helical" evidence="6">
    <location>
        <begin position="156"/>
        <end position="174"/>
    </location>
</feature>
<accession>A0AAU7NTN9</accession>
<dbReference type="GO" id="GO:0055085">
    <property type="term" value="P:transmembrane transport"/>
    <property type="evidence" value="ECO:0007669"/>
    <property type="project" value="TreeGrafter"/>
</dbReference>
<feature type="transmembrane region" description="Helical" evidence="6">
    <location>
        <begin position="240"/>
        <end position="268"/>
    </location>
</feature>
<dbReference type="AlphaFoldDB" id="A0AAU7NTN9"/>
<keyword evidence="3 6" id="KW-0812">Transmembrane</keyword>
<evidence type="ECO:0000313" key="7">
    <source>
        <dbReference type="EMBL" id="XBS20371.1"/>
    </source>
</evidence>
<dbReference type="GO" id="GO:0016020">
    <property type="term" value="C:membrane"/>
    <property type="evidence" value="ECO:0007669"/>
    <property type="project" value="UniProtKB-SubCell"/>
</dbReference>
<protein>
    <submittedName>
        <fullName evidence="7">AI-2E family transporter</fullName>
    </submittedName>
</protein>